<name>A0A9P8RSD7_9PEZI</name>
<sequence length="1145" mass="127859">MPLNAMALISFLSKWLVGIEDASDLSEEQRQILEHILMANVETDIFYSTCLALHIQAEDGGEVEDFDRAIECARQAQQNIPKEDHKYPSFLRSLGISLQHRSEITLSGPDADEAIKFNLEAYALLPDKHDDFPLFACSLGDSYRNRYELTNNVADLENAESYSYHAVEVSDHEHPDASVYHHYSLVLQAKFLRWPCLDNISECDKAIENSELAIRCHLGVPGDNSIESDPSKLASFRNTLSNALQLRYEMTGQPRDVDLAIEVAGEGLRTNPGKTMTLLLNQALGNAFIARFERTDQLADLAKAKEIFADVTKSLPKALSYRIPILTNRSTVLQCSFERTGNIADLNESISILESVDWLKAGSCRLVTKAAGNLSLALSCRYRSQGSFSDLNDAIEILISLLESMDRRDPIGLGSLNNVSLLLMWRYARQGLTKDLKLADAFSSDIFKQEQRYRLVYHWTTRSKVLVELSKTERRRTAVIKVLDEAIEKATYAVPRLRDDVGDPDHAIYLEQSARAALAKWEYCRSPVELLKRAIKEFGLAAKIVDEDNPDRYEYLFWRTEAEMQLPADTADHKLAIQHYQIILRSPVAVNSVKVRSGHALAKLLGTRGDIGKASDILMDSVRLLQDVAPLQVELVDRQFLLAGFGQLISDTAMVMAAAEKPTIEIVQTLEQGRGIILSQILDSRSDLTDLKKKYPCLALRLQKAREALDLNTGTSVKFATTKGSHSYMRRTPKHLAAQEFRDVISLIQSKTEFNNFLRPPVEEDLISVSTLGAIVLVSVGNSQAYGLEEGKEACAHLLHNGTFTTVRLPGLHSSKLKSKSKSFRLALEDIRVRPDTASDKLKDILNWLYEVVVEPVLISLKFKKPKDRGEPLPRIWWVAGGLLSGLPLHAAGRYPPSPNSPADNAFDRIISSYAPTVKTLLYSRETLAKASPPSVSLELERDVALMIAMPKTKGQDDLINAETEVEYIRSLLLPSGMDCRVLREPDVESTLQALKFANYAHFSCHGKSDPRDPSKSSLLLRNCQTRTLDVRTITRQHLQSPRLAYLSACQTLDSPAQDLREECIHITSAFQSAGFPHVVGTLWSVWDECSMKVAVRFYRSLLNDEGRVDIGGSRVAFALHEAVTSLRAQGADPLKWAPYVHSGC</sequence>
<dbReference type="Proteomes" id="UP000750711">
    <property type="component" value="Unassembled WGS sequence"/>
</dbReference>
<feature type="domain" description="CHAT" evidence="2">
    <location>
        <begin position="844"/>
        <end position="1144"/>
    </location>
</feature>
<dbReference type="AlphaFoldDB" id="A0A9P8RSD7"/>
<keyword evidence="1" id="KW-0732">Signal</keyword>
<proteinExistence type="predicted"/>
<accession>A0A9P8RSD7</accession>
<evidence type="ECO:0000256" key="1">
    <source>
        <dbReference type="SAM" id="SignalP"/>
    </source>
</evidence>
<evidence type="ECO:0000313" key="3">
    <source>
        <dbReference type="EMBL" id="KAH0564913.1"/>
    </source>
</evidence>
<protein>
    <recommendedName>
        <fullName evidence="2">CHAT domain-containing protein</fullName>
    </recommendedName>
</protein>
<evidence type="ECO:0000313" key="4">
    <source>
        <dbReference type="Proteomes" id="UP000750711"/>
    </source>
</evidence>
<reference evidence="3" key="1">
    <citation type="submission" date="2021-03" db="EMBL/GenBank/DDBJ databases">
        <title>Comparative genomics and phylogenomic investigation of the class Geoglossomycetes provide insights into ecological specialization and systematics.</title>
        <authorList>
            <person name="Melie T."/>
            <person name="Pirro S."/>
            <person name="Miller A.N."/>
            <person name="Quandt A."/>
        </authorList>
    </citation>
    <scope>NUCLEOTIDE SEQUENCE</scope>
    <source>
        <strain evidence="3">CAQ_001_2017</strain>
    </source>
</reference>
<feature type="signal peptide" evidence="1">
    <location>
        <begin position="1"/>
        <end position="22"/>
    </location>
</feature>
<dbReference type="InterPro" id="IPR011990">
    <property type="entry name" value="TPR-like_helical_dom_sf"/>
</dbReference>
<feature type="chain" id="PRO_5040176502" description="CHAT domain-containing protein" evidence="1">
    <location>
        <begin position="23"/>
        <end position="1145"/>
    </location>
</feature>
<dbReference type="Gene3D" id="1.25.40.10">
    <property type="entry name" value="Tetratricopeptide repeat domain"/>
    <property type="match status" value="1"/>
</dbReference>
<evidence type="ECO:0000259" key="2">
    <source>
        <dbReference type="Pfam" id="PF12770"/>
    </source>
</evidence>
<comment type="caution">
    <text evidence="3">The sequence shown here is derived from an EMBL/GenBank/DDBJ whole genome shotgun (WGS) entry which is preliminary data.</text>
</comment>
<gene>
    <name evidence="3" type="ORF">GP486_001697</name>
</gene>
<organism evidence="3 4">
    <name type="scientific">Trichoglossum hirsutum</name>
    <dbReference type="NCBI Taxonomy" id="265104"/>
    <lineage>
        <taxon>Eukaryota</taxon>
        <taxon>Fungi</taxon>
        <taxon>Dikarya</taxon>
        <taxon>Ascomycota</taxon>
        <taxon>Pezizomycotina</taxon>
        <taxon>Geoglossomycetes</taxon>
        <taxon>Geoglossales</taxon>
        <taxon>Geoglossaceae</taxon>
        <taxon>Trichoglossum</taxon>
    </lineage>
</organism>
<keyword evidence="4" id="KW-1185">Reference proteome</keyword>
<dbReference type="InterPro" id="IPR024983">
    <property type="entry name" value="CHAT_dom"/>
</dbReference>
<dbReference type="EMBL" id="JAGHQM010000161">
    <property type="protein sequence ID" value="KAH0564913.1"/>
    <property type="molecule type" value="Genomic_DNA"/>
</dbReference>
<dbReference type="Pfam" id="PF12770">
    <property type="entry name" value="CHAT"/>
    <property type="match status" value="1"/>
</dbReference>